<evidence type="ECO:0000313" key="1">
    <source>
        <dbReference type="EMBL" id="KAJ5213779.1"/>
    </source>
</evidence>
<comment type="caution">
    <text evidence="1">The sequence shown here is derived from an EMBL/GenBank/DDBJ whole genome shotgun (WGS) entry which is preliminary data.</text>
</comment>
<protein>
    <submittedName>
        <fullName evidence="1">Uncharacterized protein</fullName>
    </submittedName>
</protein>
<reference evidence="1" key="2">
    <citation type="journal article" date="2023" name="IMA Fungus">
        <title>Comparative genomic study of the Penicillium genus elucidates a diverse pangenome and 15 lateral gene transfer events.</title>
        <authorList>
            <person name="Petersen C."/>
            <person name="Sorensen T."/>
            <person name="Nielsen M.R."/>
            <person name="Sondergaard T.E."/>
            <person name="Sorensen J.L."/>
            <person name="Fitzpatrick D.A."/>
            <person name="Frisvad J.C."/>
            <person name="Nielsen K.L."/>
        </authorList>
    </citation>
    <scope>NUCLEOTIDE SEQUENCE</scope>
    <source>
        <strain evidence="1">IBT 20477</strain>
    </source>
</reference>
<evidence type="ECO:0000313" key="2">
    <source>
        <dbReference type="Proteomes" id="UP001150942"/>
    </source>
</evidence>
<gene>
    <name evidence="1" type="ORF">N7449_000948</name>
</gene>
<organism evidence="1 2">
    <name type="scientific">Penicillium cf. viridicatum</name>
    <dbReference type="NCBI Taxonomy" id="2972119"/>
    <lineage>
        <taxon>Eukaryota</taxon>
        <taxon>Fungi</taxon>
        <taxon>Dikarya</taxon>
        <taxon>Ascomycota</taxon>
        <taxon>Pezizomycotina</taxon>
        <taxon>Eurotiomycetes</taxon>
        <taxon>Eurotiomycetidae</taxon>
        <taxon>Eurotiales</taxon>
        <taxon>Aspergillaceae</taxon>
        <taxon>Penicillium</taxon>
    </lineage>
</organism>
<reference evidence="1" key="1">
    <citation type="submission" date="2022-11" db="EMBL/GenBank/DDBJ databases">
        <authorList>
            <person name="Petersen C."/>
        </authorList>
    </citation>
    <scope>NUCLEOTIDE SEQUENCE</scope>
    <source>
        <strain evidence="1">IBT 20477</strain>
    </source>
</reference>
<accession>A0A9W9N5W7</accession>
<dbReference type="Proteomes" id="UP001150942">
    <property type="component" value="Unassembled WGS sequence"/>
</dbReference>
<dbReference type="EMBL" id="JAPQKQ010000001">
    <property type="protein sequence ID" value="KAJ5213779.1"/>
    <property type="molecule type" value="Genomic_DNA"/>
</dbReference>
<dbReference type="AlphaFoldDB" id="A0A9W9N5W7"/>
<sequence length="60" mass="6976">MNRKTLRGQDWMIFRMLYMRREMLSFTIALAGKRVTLEKKGGRNEAITHCTSPAAKFIEA</sequence>
<name>A0A9W9N5W7_9EURO</name>
<proteinExistence type="predicted"/>
<keyword evidence="2" id="KW-1185">Reference proteome</keyword>